<protein>
    <submittedName>
        <fullName evidence="2">Uncharacterized protein</fullName>
    </submittedName>
</protein>
<name>A0A0D9ZGU1_9ORYZ</name>
<organism evidence="2">
    <name type="scientific">Oryza glumipatula</name>
    <dbReference type="NCBI Taxonomy" id="40148"/>
    <lineage>
        <taxon>Eukaryota</taxon>
        <taxon>Viridiplantae</taxon>
        <taxon>Streptophyta</taxon>
        <taxon>Embryophyta</taxon>
        <taxon>Tracheophyta</taxon>
        <taxon>Spermatophyta</taxon>
        <taxon>Magnoliopsida</taxon>
        <taxon>Liliopsida</taxon>
        <taxon>Poales</taxon>
        <taxon>Poaceae</taxon>
        <taxon>BOP clade</taxon>
        <taxon>Oryzoideae</taxon>
        <taxon>Oryzeae</taxon>
        <taxon>Oryzinae</taxon>
        <taxon>Oryza</taxon>
    </lineage>
</organism>
<keyword evidence="3" id="KW-1185">Reference proteome</keyword>
<accession>A0A0D9ZGU1</accession>
<reference evidence="2" key="2">
    <citation type="submission" date="2018-05" db="EMBL/GenBank/DDBJ databases">
        <title>OgluRS3 (Oryza glumaepatula Reference Sequence Version 3).</title>
        <authorList>
            <person name="Zhang J."/>
            <person name="Kudrna D."/>
            <person name="Lee S."/>
            <person name="Talag J."/>
            <person name="Welchert J."/>
            <person name="Wing R.A."/>
        </authorList>
    </citation>
    <scope>NUCLEOTIDE SEQUENCE [LARGE SCALE GENOMIC DNA]</scope>
</reference>
<proteinExistence type="predicted"/>
<dbReference type="PROSITE" id="PS51257">
    <property type="entry name" value="PROKAR_LIPOPROTEIN"/>
    <property type="match status" value="1"/>
</dbReference>
<dbReference type="Gramene" id="OGLUM04G01670.1">
    <property type="protein sequence ID" value="OGLUM04G01670.1"/>
    <property type="gene ID" value="OGLUM04G01670"/>
</dbReference>
<evidence type="ECO:0000313" key="3">
    <source>
        <dbReference type="Proteomes" id="UP000026961"/>
    </source>
</evidence>
<sequence>MKELMVVVSRAVVVGVSGASCVSGGGSRHAKSGRAPACFYANGLTAAWVGLNIGDSGKDDPAAAEIGMATASGLHGLRAAKERREMDQRLSKGIAPKLTRERVIDDDGRRLYLKKKGSISLITIPQFNSFDGLAAGFLAKTGAQWFGQRPTGWTGTASRRTAALWMPGATTSSTQGV</sequence>
<dbReference type="Proteomes" id="UP000026961">
    <property type="component" value="Chromosome 4"/>
</dbReference>
<dbReference type="EnsemblPlants" id="OGLUM04G01670.1">
    <property type="protein sequence ID" value="OGLUM04G01670.1"/>
    <property type="gene ID" value="OGLUM04G01670"/>
</dbReference>
<feature type="signal peptide" evidence="1">
    <location>
        <begin position="1"/>
        <end position="18"/>
    </location>
</feature>
<dbReference type="HOGENOM" id="CLU_130116_0_0_1"/>
<reference evidence="2" key="1">
    <citation type="submission" date="2015-04" db="UniProtKB">
        <authorList>
            <consortium name="EnsemblPlants"/>
        </authorList>
    </citation>
    <scope>IDENTIFICATION</scope>
</reference>
<feature type="chain" id="PRO_5002352208" evidence="1">
    <location>
        <begin position="19"/>
        <end position="177"/>
    </location>
</feature>
<keyword evidence="1" id="KW-0732">Signal</keyword>
<evidence type="ECO:0000313" key="2">
    <source>
        <dbReference type="EnsemblPlants" id="OGLUM04G01670.1"/>
    </source>
</evidence>
<evidence type="ECO:0000256" key="1">
    <source>
        <dbReference type="SAM" id="SignalP"/>
    </source>
</evidence>
<dbReference type="AlphaFoldDB" id="A0A0D9ZGU1"/>